<name>H0UL24_9BACT</name>
<protein>
    <submittedName>
        <fullName evidence="1">Uncharacterized protein</fullName>
    </submittedName>
</protein>
<dbReference type="HOGENOM" id="CLU_127594_0_0_0"/>
<gene>
    <name evidence="1" type="ORF">JonanDRAFT_1011</name>
</gene>
<reference evidence="1 2" key="1">
    <citation type="submission" date="2011-11" db="EMBL/GenBank/DDBJ databases">
        <title>The Noncontiguous Finished genome of Jonquetella anthropi DSM 22815.</title>
        <authorList>
            <consortium name="US DOE Joint Genome Institute (JGI-PGF)"/>
            <person name="Lucas S."/>
            <person name="Copeland A."/>
            <person name="Lapidus A."/>
            <person name="Glavina del Rio T."/>
            <person name="Dalin E."/>
            <person name="Tice H."/>
            <person name="Bruce D."/>
            <person name="Goodwin L."/>
            <person name="Pitluck S."/>
            <person name="Peters L."/>
            <person name="Mikhailova N."/>
            <person name="Held B."/>
            <person name="Kyrpides N."/>
            <person name="Mavromatis K."/>
            <person name="Ivanova N."/>
            <person name="Markowitz V."/>
            <person name="Cheng J.-F."/>
            <person name="Hugenholtz P."/>
            <person name="Woyke T."/>
            <person name="Wu D."/>
            <person name="Gronow S."/>
            <person name="Wellnitz S."/>
            <person name="Brambilla E."/>
            <person name="Klenk H.-P."/>
            <person name="Eisen J.A."/>
        </authorList>
    </citation>
    <scope>NUCLEOTIDE SEQUENCE [LARGE SCALE GENOMIC DNA]</scope>
    <source>
        <strain evidence="1 2">DSM 22815</strain>
    </source>
</reference>
<proteinExistence type="predicted"/>
<dbReference type="EMBL" id="CM001376">
    <property type="protein sequence ID" value="EHM13383.1"/>
    <property type="molecule type" value="Genomic_DNA"/>
</dbReference>
<organism evidence="1 2">
    <name type="scientific">Jonquetella anthropi DSM 22815</name>
    <dbReference type="NCBI Taxonomy" id="885272"/>
    <lineage>
        <taxon>Bacteria</taxon>
        <taxon>Thermotogati</taxon>
        <taxon>Synergistota</taxon>
        <taxon>Synergistia</taxon>
        <taxon>Synergistales</taxon>
        <taxon>Dethiosulfovibrionaceae</taxon>
        <taxon>Jonquetella</taxon>
    </lineage>
</organism>
<evidence type="ECO:0000313" key="1">
    <source>
        <dbReference type="EMBL" id="EHM13383.1"/>
    </source>
</evidence>
<evidence type="ECO:0000313" key="2">
    <source>
        <dbReference type="Proteomes" id="UP000003806"/>
    </source>
</evidence>
<dbReference type="Proteomes" id="UP000003806">
    <property type="component" value="Chromosome"/>
</dbReference>
<accession>H0UL24</accession>
<keyword evidence="2" id="KW-1185">Reference proteome</keyword>
<dbReference type="AlphaFoldDB" id="H0UL24"/>
<sequence length="181" mass="20047">MAPRFPGDKRYQISVNIASKKSRDLTCLRHQLNRACIIRSLKKKRRFRLGGSGVHKGGRVMKLSCCAALLQAVAAQPVKDIRILQLEAILFIESTTNWRVRINMQFLFASANLTAVVPAGRRGSRRQGQLFYGSTASAVAQPEQTDWTNGAAGRTGFSTTLGRLMDEPADCRGIRRPFLDA</sequence>